<comment type="caution">
    <text evidence="9">The sequence shown here is derived from an EMBL/GenBank/DDBJ whole genome shotgun (WGS) entry which is preliminary data.</text>
</comment>
<dbReference type="EMBL" id="JBHLVX010000052">
    <property type="protein sequence ID" value="MFC0269172.1"/>
    <property type="molecule type" value="Genomic_DNA"/>
</dbReference>
<accession>A0ABV6G865</accession>
<dbReference type="HAMAP" id="MF_01080">
    <property type="entry name" value="TruB_bact"/>
    <property type="match status" value="1"/>
</dbReference>
<comment type="catalytic activity">
    <reaction evidence="1 5">
        <text>uridine(55) in tRNA = pseudouridine(55) in tRNA</text>
        <dbReference type="Rhea" id="RHEA:42532"/>
        <dbReference type="Rhea" id="RHEA-COMP:10101"/>
        <dbReference type="Rhea" id="RHEA-COMP:10102"/>
        <dbReference type="ChEBI" id="CHEBI:65314"/>
        <dbReference type="ChEBI" id="CHEBI:65315"/>
        <dbReference type="EC" id="5.4.99.25"/>
    </reaction>
</comment>
<sequence>MARRRRGEPIDGVLLLDKGEGMTSNRALQQARGIFGAQKAGHTGTLDPMATGLLPLCFGEATKFSSWMLEADKRYLASVRLGAVTDSGDREGEILESRAVPALDDETLKAVLDEFVGDIDQVPPMYSALKVGGRPLYELARRGEQIERAARRVSIYHIGLVERRSEGFTIEASVSKGTYVRTLAEDIGARLGCGAHLDGLRRLASGPFDDSAMTTLETLEALDPAARRERLLPVEVLLEHLPALAADDEGAHRIRMGQTIALDDGGLAIGSAARLYHDHTLLGVVTVSAPGQCSPRRLINTASQGGVCNAET</sequence>
<keyword evidence="3 5" id="KW-0819">tRNA processing</keyword>
<evidence type="ECO:0000256" key="4">
    <source>
        <dbReference type="ARBA" id="ARBA00023235"/>
    </source>
</evidence>
<comment type="function">
    <text evidence="5">Responsible for synthesis of pseudouridine from uracil-55 in the psi GC loop of transfer RNAs.</text>
</comment>
<dbReference type="InterPro" id="IPR002501">
    <property type="entry name" value="PsdUridine_synth_N"/>
</dbReference>
<evidence type="ECO:0000259" key="6">
    <source>
        <dbReference type="Pfam" id="PF01509"/>
    </source>
</evidence>
<dbReference type="PANTHER" id="PTHR13767:SF2">
    <property type="entry name" value="PSEUDOURIDYLATE SYNTHASE TRUB1"/>
    <property type="match status" value="1"/>
</dbReference>
<evidence type="ECO:0000313" key="9">
    <source>
        <dbReference type="EMBL" id="MFC0269172.1"/>
    </source>
</evidence>
<organism evidence="9 10">
    <name type="scientific">Kushneria aurantia</name>
    <dbReference type="NCBI Taxonomy" id="504092"/>
    <lineage>
        <taxon>Bacteria</taxon>
        <taxon>Pseudomonadati</taxon>
        <taxon>Pseudomonadota</taxon>
        <taxon>Gammaproteobacteria</taxon>
        <taxon>Oceanospirillales</taxon>
        <taxon>Halomonadaceae</taxon>
        <taxon>Kushneria</taxon>
    </lineage>
</organism>
<evidence type="ECO:0000256" key="3">
    <source>
        <dbReference type="ARBA" id="ARBA00022694"/>
    </source>
</evidence>
<dbReference type="NCBIfam" id="TIGR00431">
    <property type="entry name" value="TruB"/>
    <property type="match status" value="1"/>
</dbReference>
<dbReference type="EC" id="5.4.99.25" evidence="5"/>
<dbReference type="SUPFAM" id="SSF55120">
    <property type="entry name" value="Pseudouridine synthase"/>
    <property type="match status" value="1"/>
</dbReference>
<protein>
    <recommendedName>
        <fullName evidence="5">tRNA pseudouridine synthase B</fullName>
        <ecNumber evidence="5">5.4.99.25</ecNumber>
    </recommendedName>
    <alternativeName>
        <fullName evidence="5">tRNA pseudouridine(55) synthase</fullName>
        <shortName evidence="5">Psi55 synthase</shortName>
    </alternativeName>
    <alternativeName>
        <fullName evidence="5">tRNA pseudouridylate synthase</fullName>
    </alternativeName>
    <alternativeName>
        <fullName evidence="5">tRNA-uridine isomerase</fullName>
    </alternativeName>
</protein>
<comment type="similarity">
    <text evidence="2 5">Belongs to the pseudouridine synthase TruB family. Type 1 subfamily.</text>
</comment>
<evidence type="ECO:0000256" key="1">
    <source>
        <dbReference type="ARBA" id="ARBA00000385"/>
    </source>
</evidence>
<feature type="domain" description="Pseudouridine synthase II N-terminal" evidence="6">
    <location>
        <begin position="32"/>
        <end position="180"/>
    </location>
</feature>
<feature type="domain" description="tRNA pseudouridine synthase II TruB subfamily 1 C-terminal" evidence="7">
    <location>
        <begin position="242"/>
        <end position="299"/>
    </location>
</feature>
<dbReference type="GO" id="GO:0160148">
    <property type="term" value="F:tRNA pseudouridine(55) synthase activity"/>
    <property type="evidence" value="ECO:0007669"/>
    <property type="project" value="UniProtKB-EC"/>
</dbReference>
<dbReference type="Proteomes" id="UP001589814">
    <property type="component" value="Unassembled WGS sequence"/>
</dbReference>
<dbReference type="InterPro" id="IPR014780">
    <property type="entry name" value="tRNA_psdUridine_synth_TruB"/>
</dbReference>
<dbReference type="Pfam" id="PF16198">
    <property type="entry name" value="TruB_C_2"/>
    <property type="match status" value="1"/>
</dbReference>
<evidence type="ECO:0000259" key="7">
    <source>
        <dbReference type="Pfam" id="PF09157"/>
    </source>
</evidence>
<dbReference type="SUPFAM" id="SSF88697">
    <property type="entry name" value="PUA domain-like"/>
    <property type="match status" value="1"/>
</dbReference>
<evidence type="ECO:0000313" key="10">
    <source>
        <dbReference type="Proteomes" id="UP001589814"/>
    </source>
</evidence>
<feature type="domain" description="tRNA pseudouridylate synthase B C-terminal" evidence="8">
    <location>
        <begin position="181"/>
        <end position="238"/>
    </location>
</feature>
<name>A0ABV6G865_9GAMM</name>
<proteinExistence type="inferred from homology"/>
<dbReference type="CDD" id="cd02573">
    <property type="entry name" value="PseudoU_synth_EcTruB"/>
    <property type="match status" value="1"/>
</dbReference>
<dbReference type="PANTHER" id="PTHR13767">
    <property type="entry name" value="TRNA-PSEUDOURIDINE SYNTHASE"/>
    <property type="match status" value="1"/>
</dbReference>
<evidence type="ECO:0000256" key="5">
    <source>
        <dbReference type="HAMAP-Rule" id="MF_01080"/>
    </source>
</evidence>
<dbReference type="InterPro" id="IPR036974">
    <property type="entry name" value="PUA_sf"/>
</dbReference>
<dbReference type="Gene3D" id="3.30.2350.10">
    <property type="entry name" value="Pseudouridine synthase"/>
    <property type="match status" value="1"/>
</dbReference>
<dbReference type="RefSeq" id="WP_019952563.1">
    <property type="nucleotide sequence ID" value="NZ_JBHLVX010000052.1"/>
</dbReference>
<dbReference type="InterPro" id="IPR032819">
    <property type="entry name" value="TruB_C"/>
</dbReference>
<dbReference type="InterPro" id="IPR020103">
    <property type="entry name" value="PsdUridine_synth_cat_dom_sf"/>
</dbReference>
<keyword evidence="4 5" id="KW-0413">Isomerase</keyword>
<dbReference type="Pfam" id="PF01509">
    <property type="entry name" value="TruB_N"/>
    <property type="match status" value="1"/>
</dbReference>
<reference evidence="9 10" key="1">
    <citation type="submission" date="2024-09" db="EMBL/GenBank/DDBJ databases">
        <authorList>
            <person name="Sun Q."/>
            <person name="Mori K."/>
        </authorList>
    </citation>
    <scope>NUCLEOTIDE SEQUENCE [LARGE SCALE GENOMIC DNA]</scope>
    <source>
        <strain evidence="9 10">CCM 7415</strain>
    </source>
</reference>
<dbReference type="Gene3D" id="2.30.130.10">
    <property type="entry name" value="PUA domain"/>
    <property type="match status" value="1"/>
</dbReference>
<keyword evidence="10" id="KW-1185">Reference proteome</keyword>
<dbReference type="InterPro" id="IPR015240">
    <property type="entry name" value="tRNA_sdUridine_synth_fam1_C"/>
</dbReference>
<evidence type="ECO:0000256" key="2">
    <source>
        <dbReference type="ARBA" id="ARBA00005642"/>
    </source>
</evidence>
<gene>
    <name evidence="5 9" type="primary">truB</name>
    <name evidence="9" type="ORF">ACFFHW_14460</name>
</gene>
<evidence type="ECO:0000259" key="8">
    <source>
        <dbReference type="Pfam" id="PF16198"/>
    </source>
</evidence>
<feature type="active site" description="Nucleophile" evidence="5">
    <location>
        <position position="47"/>
    </location>
</feature>
<dbReference type="InterPro" id="IPR015947">
    <property type="entry name" value="PUA-like_sf"/>
</dbReference>
<dbReference type="Pfam" id="PF09157">
    <property type="entry name" value="TruB-C_2"/>
    <property type="match status" value="1"/>
</dbReference>